<dbReference type="Proteomes" id="UP001140293">
    <property type="component" value="Unassembled WGS sequence"/>
</dbReference>
<comment type="caution">
    <text evidence="3">The sequence shown here is derived from an EMBL/GenBank/DDBJ whole genome shotgun (WGS) entry which is preliminary data.</text>
</comment>
<dbReference type="InterPro" id="IPR025975">
    <property type="entry name" value="Polysacc_lyase"/>
</dbReference>
<dbReference type="Pfam" id="PF14099">
    <property type="entry name" value="Polysacc_lyase"/>
    <property type="match status" value="1"/>
</dbReference>
<feature type="signal peptide" evidence="2">
    <location>
        <begin position="1"/>
        <end position="29"/>
    </location>
</feature>
<organism evidence="3 4">
    <name type="scientific">[Mycobacterium] manitobense</name>
    <dbReference type="NCBI Taxonomy" id="190147"/>
    <lineage>
        <taxon>Bacteria</taxon>
        <taxon>Bacillati</taxon>
        <taxon>Actinomycetota</taxon>
        <taxon>Actinomycetes</taxon>
        <taxon>Mycobacteriales</taxon>
        <taxon>Mycobacteriaceae</taxon>
        <taxon>Mycolicibacterium</taxon>
    </lineage>
</organism>
<evidence type="ECO:0000256" key="2">
    <source>
        <dbReference type="SAM" id="SignalP"/>
    </source>
</evidence>
<feature type="compositionally biased region" description="Basic and acidic residues" evidence="1">
    <location>
        <begin position="468"/>
        <end position="520"/>
    </location>
</feature>
<reference evidence="3" key="2">
    <citation type="journal article" date="2022" name="BMC Genomics">
        <title>Comparative genome analysis of mycobacteria focusing on tRNA and non-coding RNA.</title>
        <authorList>
            <person name="Behra P.R.K."/>
            <person name="Pettersson B.M.F."/>
            <person name="Ramesh M."/>
            <person name="Das S."/>
            <person name="Dasgupta S."/>
            <person name="Kirsebom L.A."/>
        </authorList>
    </citation>
    <scope>NUCLEOTIDE SEQUENCE</scope>
    <source>
        <strain evidence="3">DSM 44615</strain>
    </source>
</reference>
<feature type="chain" id="PRO_5040866391" evidence="2">
    <location>
        <begin position="30"/>
        <end position="535"/>
    </location>
</feature>
<feature type="region of interest" description="Disordered" evidence="1">
    <location>
        <begin position="103"/>
        <end position="132"/>
    </location>
</feature>
<feature type="compositionally biased region" description="Low complexity" evidence="1">
    <location>
        <begin position="451"/>
        <end position="467"/>
    </location>
</feature>
<feature type="region of interest" description="Disordered" evidence="1">
    <location>
        <begin position="440"/>
        <end position="535"/>
    </location>
</feature>
<keyword evidence="2" id="KW-0732">Signal</keyword>
<gene>
    <name evidence="3" type="ORF">H7I41_01070</name>
</gene>
<dbReference type="GO" id="GO:0016829">
    <property type="term" value="F:lyase activity"/>
    <property type="evidence" value="ECO:0007669"/>
    <property type="project" value="UniProtKB-KW"/>
</dbReference>
<dbReference type="AlphaFoldDB" id="A0A9X2YIT1"/>
<dbReference type="RefSeq" id="WP_264010698.1">
    <property type="nucleotide sequence ID" value="NZ_JACKSJ010000015.1"/>
</dbReference>
<name>A0A9X2YIT1_9MYCO</name>
<evidence type="ECO:0000256" key="1">
    <source>
        <dbReference type="SAM" id="MobiDB-lite"/>
    </source>
</evidence>
<sequence>MNRRDLRSCAATSVVAAASLAVIATSAIATISEAPRSASHEAVRTAALPSSPPSIVTTLLGLQKLGVTSVRVRVPDPAADPRTVQQPALVIADGVTPTAARSAAATTSTASTARSATTTRAATTTRTATTTTTSTTTYMQQLSAYMQQLAAALAQPRIVPSGAKKLFTGDYNTGNFTQWAMLQAKGINAPAPANYCTYSACVRNGGLGHETAARFEVRDGDIPPFGGGERAEVTPGAWYAPSAGAFVKEGDERWYSFSMKFDEGFQNPRHGPDSWFMVSQWFPQQGGAPALTLQVTQDNYLELGGAGAAVPYRRKISPVKPGQWVDYVVHVKFSEDPNVGYAEVYENGKLVVEKHYRPTLVAGGGGAYYKQGVYRDVESTGTQVVWHDGLVIYEGVAPPTTLALSQSTAPVARTQTLVADAAVADTGIVAADTAVAQADEIDGQVPADRGTTASTETQETTSALDARSAAREERREAREERREAREERREARAAEREARAAERAARQEERAARIAERAARAADQTTDAESAEPSP</sequence>
<keyword evidence="3" id="KW-0456">Lyase</keyword>
<evidence type="ECO:0000313" key="4">
    <source>
        <dbReference type="Proteomes" id="UP001140293"/>
    </source>
</evidence>
<evidence type="ECO:0000313" key="3">
    <source>
        <dbReference type="EMBL" id="MCV7168504.1"/>
    </source>
</evidence>
<dbReference type="Gene3D" id="2.60.120.200">
    <property type="match status" value="1"/>
</dbReference>
<protein>
    <submittedName>
        <fullName evidence="3">Heparin lyase I family protein</fullName>
    </submittedName>
</protein>
<keyword evidence="4" id="KW-1185">Reference proteome</keyword>
<reference evidence="3" key="1">
    <citation type="submission" date="2020-07" db="EMBL/GenBank/DDBJ databases">
        <authorList>
            <person name="Pettersson B.M.F."/>
            <person name="Behra P.R.K."/>
            <person name="Ramesh M."/>
            <person name="Das S."/>
            <person name="Dasgupta S."/>
            <person name="Kirsebom L.A."/>
        </authorList>
    </citation>
    <scope>NUCLEOTIDE SEQUENCE</scope>
    <source>
        <strain evidence="3">DSM 44615</strain>
    </source>
</reference>
<proteinExistence type="predicted"/>
<accession>A0A9X2YIT1</accession>
<dbReference type="EMBL" id="JACKSJ010000015">
    <property type="protein sequence ID" value="MCV7168504.1"/>
    <property type="molecule type" value="Genomic_DNA"/>
</dbReference>